<proteinExistence type="predicted"/>
<dbReference type="Proteomes" id="UP001152888">
    <property type="component" value="Unassembled WGS sequence"/>
</dbReference>
<gene>
    <name evidence="2" type="ORF">ACAOBT_LOCUS9397</name>
</gene>
<name>A0A9P0KAK1_ACAOB</name>
<keyword evidence="1" id="KW-1133">Transmembrane helix</keyword>
<keyword evidence="1" id="KW-0812">Transmembrane</keyword>
<dbReference type="OrthoDB" id="6765477at2759"/>
<feature type="transmembrane region" description="Helical" evidence="1">
    <location>
        <begin position="45"/>
        <end position="62"/>
    </location>
</feature>
<organism evidence="2 3">
    <name type="scientific">Acanthoscelides obtectus</name>
    <name type="common">Bean weevil</name>
    <name type="synonym">Bruchus obtectus</name>
    <dbReference type="NCBI Taxonomy" id="200917"/>
    <lineage>
        <taxon>Eukaryota</taxon>
        <taxon>Metazoa</taxon>
        <taxon>Ecdysozoa</taxon>
        <taxon>Arthropoda</taxon>
        <taxon>Hexapoda</taxon>
        <taxon>Insecta</taxon>
        <taxon>Pterygota</taxon>
        <taxon>Neoptera</taxon>
        <taxon>Endopterygota</taxon>
        <taxon>Coleoptera</taxon>
        <taxon>Polyphaga</taxon>
        <taxon>Cucujiformia</taxon>
        <taxon>Chrysomeloidea</taxon>
        <taxon>Chrysomelidae</taxon>
        <taxon>Bruchinae</taxon>
        <taxon>Bruchini</taxon>
        <taxon>Acanthoscelides</taxon>
    </lineage>
</organism>
<accession>A0A9P0KAK1</accession>
<dbReference type="AlphaFoldDB" id="A0A9P0KAK1"/>
<protein>
    <submittedName>
        <fullName evidence="2">Uncharacterized protein</fullName>
    </submittedName>
</protein>
<dbReference type="EMBL" id="CAKOFQ010006784">
    <property type="protein sequence ID" value="CAH1971379.1"/>
    <property type="molecule type" value="Genomic_DNA"/>
</dbReference>
<evidence type="ECO:0000313" key="3">
    <source>
        <dbReference type="Proteomes" id="UP001152888"/>
    </source>
</evidence>
<keyword evidence="3" id="KW-1185">Reference proteome</keyword>
<evidence type="ECO:0000256" key="1">
    <source>
        <dbReference type="SAM" id="Phobius"/>
    </source>
</evidence>
<comment type="caution">
    <text evidence="2">The sequence shown here is derived from an EMBL/GenBank/DDBJ whole genome shotgun (WGS) entry which is preliminary data.</text>
</comment>
<evidence type="ECO:0000313" key="2">
    <source>
        <dbReference type="EMBL" id="CAH1971379.1"/>
    </source>
</evidence>
<keyword evidence="1" id="KW-0472">Membrane</keyword>
<reference evidence="2" key="1">
    <citation type="submission" date="2022-03" db="EMBL/GenBank/DDBJ databases">
        <authorList>
            <person name="Sayadi A."/>
        </authorList>
    </citation>
    <scope>NUCLEOTIDE SEQUENCE</scope>
</reference>
<sequence length="65" mass="7972">MKREETRWSREWLLKRSHYSHVSLLKQLRSELDDYRNYLRMDTSAYLSLFAIGSISLYFFILSSY</sequence>